<organism evidence="1">
    <name type="scientific">Tanacetum cinerariifolium</name>
    <name type="common">Dalmatian daisy</name>
    <name type="synonym">Chrysanthemum cinerariifolium</name>
    <dbReference type="NCBI Taxonomy" id="118510"/>
    <lineage>
        <taxon>Eukaryota</taxon>
        <taxon>Viridiplantae</taxon>
        <taxon>Streptophyta</taxon>
        <taxon>Embryophyta</taxon>
        <taxon>Tracheophyta</taxon>
        <taxon>Spermatophyta</taxon>
        <taxon>Magnoliopsida</taxon>
        <taxon>eudicotyledons</taxon>
        <taxon>Gunneridae</taxon>
        <taxon>Pentapetalae</taxon>
        <taxon>asterids</taxon>
        <taxon>campanulids</taxon>
        <taxon>Asterales</taxon>
        <taxon>Asteraceae</taxon>
        <taxon>Asteroideae</taxon>
        <taxon>Anthemideae</taxon>
        <taxon>Anthemidinae</taxon>
        <taxon>Tanacetum</taxon>
    </lineage>
</organism>
<accession>A0A6L2K204</accession>
<name>A0A6L2K204_TANCI</name>
<protein>
    <submittedName>
        <fullName evidence="1">Uncharacterized protein</fullName>
    </submittedName>
</protein>
<dbReference type="AlphaFoldDB" id="A0A6L2K204"/>
<proteinExistence type="predicted"/>
<evidence type="ECO:0000313" key="1">
    <source>
        <dbReference type="EMBL" id="GEU43448.1"/>
    </source>
</evidence>
<comment type="caution">
    <text evidence="1">The sequence shown here is derived from an EMBL/GenBank/DDBJ whole genome shotgun (WGS) entry which is preliminary data.</text>
</comment>
<dbReference type="EMBL" id="BKCJ010001710">
    <property type="protein sequence ID" value="GEU43448.1"/>
    <property type="molecule type" value="Genomic_DNA"/>
</dbReference>
<reference evidence="1" key="1">
    <citation type="journal article" date="2019" name="Sci. Rep.">
        <title>Draft genome of Tanacetum cinerariifolium, the natural source of mosquito coil.</title>
        <authorList>
            <person name="Yamashiro T."/>
            <person name="Shiraishi A."/>
            <person name="Satake H."/>
            <person name="Nakayama K."/>
        </authorList>
    </citation>
    <scope>NUCLEOTIDE SEQUENCE</scope>
</reference>
<gene>
    <name evidence="1" type="ORF">Tci_015426</name>
</gene>
<sequence>MYLTFSKLLKNFDREDLEVLWGLVKDRFVKTKLMDDMDSFLLHTLKIMFEHHIEDNVWKNQQGLTKVKNWKLFDSCGVHCVTMQNILYYLLVEKMYPLTNHTQHQMFNNVKLQVDDECEMAYVLLRLVKK</sequence>